<dbReference type="AlphaFoldDB" id="A0A644ZK52"/>
<reference evidence="1" key="1">
    <citation type="submission" date="2019-08" db="EMBL/GenBank/DDBJ databases">
        <authorList>
            <person name="Kucharzyk K."/>
            <person name="Murdoch R.W."/>
            <person name="Higgins S."/>
            <person name="Loffler F."/>
        </authorList>
    </citation>
    <scope>NUCLEOTIDE SEQUENCE</scope>
</reference>
<name>A0A644ZK52_9ZZZZ</name>
<evidence type="ECO:0000313" key="1">
    <source>
        <dbReference type="EMBL" id="MPM40698.1"/>
    </source>
</evidence>
<organism evidence="1">
    <name type="scientific">bioreactor metagenome</name>
    <dbReference type="NCBI Taxonomy" id="1076179"/>
    <lineage>
        <taxon>unclassified sequences</taxon>
        <taxon>metagenomes</taxon>
        <taxon>ecological metagenomes</taxon>
    </lineage>
</organism>
<sequence>MIQGFGDIFVSYNRSGNELRKENDIRTKGQDIPLNRSFFSVDIDTVRHGLEGVKGDAYG</sequence>
<dbReference type="EMBL" id="VSSQ01009096">
    <property type="protein sequence ID" value="MPM40698.1"/>
    <property type="molecule type" value="Genomic_DNA"/>
</dbReference>
<protein>
    <submittedName>
        <fullName evidence="1">Uncharacterized protein</fullName>
    </submittedName>
</protein>
<comment type="caution">
    <text evidence="1">The sequence shown here is derived from an EMBL/GenBank/DDBJ whole genome shotgun (WGS) entry which is preliminary data.</text>
</comment>
<proteinExistence type="predicted"/>
<gene>
    <name evidence="1" type="ORF">SDC9_87344</name>
</gene>
<accession>A0A644ZK52</accession>